<accession>A0A1G6M018</accession>
<name>A0A1G6M018_9ACTN</name>
<keyword evidence="2" id="KW-0378">Hydrolase</keyword>
<keyword evidence="2" id="KW-0540">Nuclease</keyword>
<keyword evidence="3" id="KW-1185">Reference proteome</keyword>
<dbReference type="InterPro" id="IPR011335">
    <property type="entry name" value="Restrct_endonuc-II-like"/>
</dbReference>
<protein>
    <submittedName>
        <fullName evidence="2">T/G mismatch-specific endonuclease</fullName>
    </submittedName>
</protein>
<dbReference type="Gene3D" id="3.40.960.10">
    <property type="entry name" value="VSR Endonuclease"/>
    <property type="match status" value="1"/>
</dbReference>
<dbReference type="SUPFAM" id="SSF52980">
    <property type="entry name" value="Restriction endonuclease-like"/>
    <property type="match status" value="1"/>
</dbReference>
<evidence type="ECO:0000313" key="2">
    <source>
        <dbReference type="EMBL" id="SDC48898.1"/>
    </source>
</evidence>
<evidence type="ECO:0000256" key="1">
    <source>
        <dbReference type="SAM" id="MobiDB-lite"/>
    </source>
</evidence>
<sequence length="309" mass="33492">MRHGAAVSRPPSQPSRLTTGPFRGTTAVARGLLTADQLRSSAWRRLFRDVYLHRDVPVTHELRAVAAAGLLLPGAVVSGRSAAVLWGVELAGAGDDVELTVPPGRHPVRVGGLRVRRASLARDDVERRRGALATTPEATALDLARRLGADDAVVAVDRVLASRLVDLEDLRVRAVRCTGRGSARARAVCALADGRSESPQETRLRLLLLRAGLPAPVPQFTVRAGGRFVARVDLAWPALRVAVEYDGRWHAEAGRFARDRRRLNRLQEAGWRVVFVTAEDLFRPLELTARVDRALADARVRSSGPPTGG</sequence>
<dbReference type="GO" id="GO:0004519">
    <property type="term" value="F:endonuclease activity"/>
    <property type="evidence" value="ECO:0007669"/>
    <property type="project" value="UniProtKB-KW"/>
</dbReference>
<gene>
    <name evidence="2" type="ORF">SAMN05660690_1629</name>
</gene>
<dbReference type="Proteomes" id="UP000199416">
    <property type="component" value="Unassembled WGS sequence"/>
</dbReference>
<dbReference type="STRING" id="1190417.SAMN05660690_1629"/>
<organism evidence="2 3">
    <name type="scientific">Geodermatophilus telluris</name>
    <dbReference type="NCBI Taxonomy" id="1190417"/>
    <lineage>
        <taxon>Bacteria</taxon>
        <taxon>Bacillati</taxon>
        <taxon>Actinomycetota</taxon>
        <taxon>Actinomycetes</taxon>
        <taxon>Geodermatophilales</taxon>
        <taxon>Geodermatophilaceae</taxon>
        <taxon>Geodermatophilus</taxon>
    </lineage>
</organism>
<reference evidence="3" key="1">
    <citation type="submission" date="2016-10" db="EMBL/GenBank/DDBJ databases">
        <authorList>
            <person name="Varghese N."/>
            <person name="Submissions S."/>
        </authorList>
    </citation>
    <scope>NUCLEOTIDE SEQUENCE [LARGE SCALE GENOMIC DNA]</scope>
    <source>
        <strain evidence="3">DSM 45421</strain>
    </source>
</reference>
<proteinExistence type="predicted"/>
<keyword evidence="2" id="KW-0255">Endonuclease</keyword>
<evidence type="ECO:0000313" key="3">
    <source>
        <dbReference type="Proteomes" id="UP000199416"/>
    </source>
</evidence>
<dbReference type="AlphaFoldDB" id="A0A1G6M018"/>
<feature type="region of interest" description="Disordered" evidence="1">
    <location>
        <begin position="1"/>
        <end position="23"/>
    </location>
</feature>
<dbReference type="EMBL" id="FMZF01000002">
    <property type="protein sequence ID" value="SDC48898.1"/>
    <property type="molecule type" value="Genomic_DNA"/>
</dbReference>